<dbReference type="SUPFAM" id="SSF101898">
    <property type="entry name" value="NHL repeat"/>
    <property type="match status" value="1"/>
</dbReference>
<proteinExistence type="predicted"/>
<evidence type="ECO:0000256" key="1">
    <source>
        <dbReference type="SAM" id="MobiDB-lite"/>
    </source>
</evidence>
<dbReference type="InterPro" id="IPR011042">
    <property type="entry name" value="6-blade_b-propeller_TolB-like"/>
</dbReference>
<dbReference type="EMBL" id="CP012154">
    <property type="protein sequence ID" value="AKS41816.1"/>
    <property type="molecule type" value="Genomic_DNA"/>
</dbReference>
<keyword evidence="2" id="KW-0812">Transmembrane</keyword>
<evidence type="ECO:0000313" key="3">
    <source>
        <dbReference type="EMBL" id="AKS41816.1"/>
    </source>
</evidence>
<reference evidence="3 4" key="1">
    <citation type="submission" date="2015-07" db="EMBL/GenBank/DDBJ databases">
        <authorList>
            <person name="Noorani M."/>
        </authorList>
    </citation>
    <scope>NUCLEOTIDE SEQUENCE [LARGE SCALE GENOMIC DNA]</scope>
    <source>
        <strain evidence="3 4">KCTC 42284</strain>
    </source>
</reference>
<dbReference type="SUPFAM" id="SSF55486">
    <property type="entry name" value="Metalloproteases ('zincins'), catalytic domain"/>
    <property type="match status" value="1"/>
</dbReference>
<dbReference type="Gene3D" id="2.120.10.30">
    <property type="entry name" value="TolB, C-terminal domain"/>
    <property type="match status" value="1"/>
</dbReference>
<dbReference type="SUPFAM" id="SSF63829">
    <property type="entry name" value="Calcium-dependent phosphotriesterase"/>
    <property type="match status" value="1"/>
</dbReference>
<protein>
    <submittedName>
        <fullName evidence="3">Uncharacterized protein</fullName>
    </submittedName>
</protein>
<keyword evidence="2" id="KW-1133">Transmembrane helix</keyword>
<dbReference type="GO" id="GO:0008237">
    <property type="term" value="F:metallopeptidase activity"/>
    <property type="evidence" value="ECO:0007669"/>
    <property type="project" value="InterPro"/>
</dbReference>
<dbReference type="OrthoDB" id="9790784at2"/>
<sequence length="1087" mass="116881">MSDIRSFAGPLGVTIGVTIGVMIVAMIAALIALPFALQSTSEPSPPTESADAPSAAEAIAPDLPEDAAPELAWQLDDSPRSASALAVSGLEQWPGERLLQIRAAARPRGDWLSLDLGPAGRIAGPVQRRVAHANGDESLLVRDGGHEALPRALLTWGEEGLFGRIQTEQGLFLVHSDAAGSWLVDVNDPKLSVDAFEHDVLEPSARTIASTAASMASGQEAIAQPASDDAHLIDVMFAYPPSMVERYPDGLITTRLNHLVAIANQTFVDTQVPVAVRLVGQTLVDYRASEENGETLGNLQQALAGNPVAGLGTLAAQRNALGADIVAFTWPHDIETRGSCGIAFFPFFENGRYDPSYGVHIDNDGFSNWSVCSDSVFTHELGHNLNAEHQRSRSSGDDPERSNYAWIRFGELHSIMGSFGTGDQDRYRRLDVFSNPAIQCGGAPCGSSAPGTGANNAAEILQLAPILASYRGSISSESVSRPGPSALDQDQDGQLDRDDPFPFDPFDGQGDPDPDPALVFSPRALADEADTDQELLVVSSGSNEVLAFGIDGEFRSVALRPERVNPGPILTGYSDLIADSEGRLYLLANGDVRRYDRLSGRLIDVFLGSQRPEPNDLLSAFPRAMATLPNNQFVVLGDTAIERYSADQGRLLTRLQGAEPTREPANWNEQLDLALRAAAHIALRLYVAEATGNRILAFSAATGQRLPDLAGPDNGRIVDPWDLAFDAQGRLYLANGEAANVLRYDLNAGFLDEFIPSGRGGLIHARALAFGPEGDLYVADRERDAVLRYDGETGAFLETVVEPGANGLDAPVSLAFSARIDQTVAGTSGHFFAPERAGEGWLVERLNDNTAAMSWFTYPPDSDAEAEQAWLVGIGAIDGARMVFDEVFVSRGQGFGVDFDPDSFELVPWGQLSMEFHDCNAGVAHWTGPEDWGSGEQRFDRLIEIPGLPCGSEPRPAEPARPGVSGQWFEPQRSGQGWFIEEVADGALFVAWYSYDAQGHQQWLVGNGEIAEGIAHFPEMLRPVGTRFGSAFDPGEVVLEPWGSLTIRFTDCLNAVAEYQAIDPTVGAGMLFPERLTQLEQLDCAIP</sequence>
<dbReference type="Proteomes" id="UP000066624">
    <property type="component" value="Chromosome"/>
</dbReference>
<gene>
    <name evidence="3" type="ORF">WM2015_1444</name>
</gene>
<keyword evidence="2" id="KW-0472">Membrane</keyword>
<keyword evidence="4" id="KW-1185">Reference proteome</keyword>
<dbReference type="InterPro" id="IPR024079">
    <property type="entry name" value="MetalloPept_cat_dom_sf"/>
</dbReference>
<evidence type="ECO:0000256" key="2">
    <source>
        <dbReference type="SAM" id="Phobius"/>
    </source>
</evidence>
<dbReference type="AlphaFoldDB" id="A0A0K0XW23"/>
<feature type="region of interest" description="Disordered" evidence="1">
    <location>
        <begin position="475"/>
        <end position="519"/>
    </location>
</feature>
<dbReference type="Pfam" id="PF13583">
    <property type="entry name" value="Reprolysin_4"/>
    <property type="match status" value="1"/>
</dbReference>
<name>A0A0K0XW23_9GAMM</name>
<dbReference type="Gene3D" id="3.40.390.10">
    <property type="entry name" value="Collagenase (Catalytic Domain)"/>
    <property type="match status" value="1"/>
</dbReference>
<organism evidence="3 4">
    <name type="scientific">Wenzhouxiangella marina</name>
    <dbReference type="NCBI Taxonomy" id="1579979"/>
    <lineage>
        <taxon>Bacteria</taxon>
        <taxon>Pseudomonadati</taxon>
        <taxon>Pseudomonadota</taxon>
        <taxon>Gammaproteobacteria</taxon>
        <taxon>Chromatiales</taxon>
        <taxon>Wenzhouxiangellaceae</taxon>
        <taxon>Wenzhouxiangella</taxon>
    </lineage>
</organism>
<evidence type="ECO:0000313" key="4">
    <source>
        <dbReference type="Proteomes" id="UP000066624"/>
    </source>
</evidence>
<dbReference type="STRING" id="1579979.WM2015_1444"/>
<feature type="transmembrane region" description="Helical" evidence="2">
    <location>
        <begin position="12"/>
        <end position="37"/>
    </location>
</feature>
<dbReference type="KEGG" id="wma:WM2015_1444"/>
<accession>A0A0K0XW23</accession>